<evidence type="ECO:0000313" key="2">
    <source>
        <dbReference type="Proteomes" id="UP001598138"/>
    </source>
</evidence>
<evidence type="ECO:0000313" key="1">
    <source>
        <dbReference type="EMBL" id="MFD3394482.1"/>
    </source>
</evidence>
<keyword evidence="2" id="KW-1185">Reference proteome</keyword>
<accession>A0ABW6DC48</accession>
<proteinExistence type="predicted"/>
<organism evidence="1 2">
    <name type="scientific">Aquirufa avitistagni</name>
    <dbReference type="NCBI Taxonomy" id="3104728"/>
    <lineage>
        <taxon>Bacteria</taxon>
        <taxon>Pseudomonadati</taxon>
        <taxon>Bacteroidota</taxon>
        <taxon>Cytophagia</taxon>
        <taxon>Cytophagales</taxon>
        <taxon>Flectobacillaceae</taxon>
        <taxon>Aquirufa</taxon>
    </lineage>
</organism>
<dbReference type="EMBL" id="JBBKXZ010000002">
    <property type="protein sequence ID" value="MFD3394482.1"/>
    <property type="molecule type" value="Genomic_DNA"/>
</dbReference>
<dbReference type="PROSITE" id="PS51257">
    <property type="entry name" value="PROKAR_LIPOPROTEIN"/>
    <property type="match status" value="1"/>
</dbReference>
<keyword evidence="1" id="KW-0418">Kinase</keyword>
<protein>
    <submittedName>
        <fullName evidence="1">CotH kinase family protein</fullName>
    </submittedName>
</protein>
<name>A0ABW6DC48_9BACT</name>
<dbReference type="GO" id="GO:0016301">
    <property type="term" value="F:kinase activity"/>
    <property type="evidence" value="ECO:0007669"/>
    <property type="project" value="UniProtKB-KW"/>
</dbReference>
<sequence>MLKRLLFLSLVIFISCEKPTEIPVVVPKGDDGQQFAVEVGESEVPYLVITTEGKEVKYGSDVVGQLKIYKQKKLAQEQRISISYRGKTSFRLSDKKAYNFETITPTGDGVDVAFLGMPAEEDWRLIGHIVNFKDKYQIDKSLIHNYVGYEFSRKIGKYASRGQLVEIEVNGVYQGVYYFCEKVKRDNNRVNIKSLNATSTNLSGGYILKIDKADAGPEHDGKPDSYFMNNWNDDATYNEFNSFRSKFDIFAKEISFPPFLAPYHPQKYVETYFTYDYPKAEEITKAQKEYIAKYIDQFERALLADDLSGNTRTYTNFIALPSFVDYFIISELCRNVDAYRISTFLEKDRDGRLAMGPVWDLNQGFEDGGRIPMNDWVANYNRIVTNDAWMVPFWWDRLLADPLFRNAVKVRWQSLRKSELATASMHAIIDEAGQTLKKSGAATRNYAIWDKGILINHDVSIQKLKQFVTDRSAWMDGKINAW</sequence>
<dbReference type="Pfam" id="PF08757">
    <property type="entry name" value="CotH"/>
    <property type="match status" value="1"/>
</dbReference>
<gene>
    <name evidence="1" type="ORF">U0R10_07615</name>
</gene>
<keyword evidence="1" id="KW-0808">Transferase</keyword>
<dbReference type="Proteomes" id="UP001598138">
    <property type="component" value="Unassembled WGS sequence"/>
</dbReference>
<reference evidence="1 2" key="1">
    <citation type="submission" date="2024-03" db="EMBL/GenBank/DDBJ databases">
        <title>Aquirufa genome sequencing.</title>
        <authorList>
            <person name="Pitt A."/>
            <person name="Hahn M.W."/>
        </authorList>
    </citation>
    <scope>NUCLEOTIDE SEQUENCE [LARGE SCALE GENOMIC DNA]</scope>
    <source>
        <strain evidence="1 2">OSTEICH-129V</strain>
    </source>
</reference>
<dbReference type="RefSeq" id="WP_377983364.1">
    <property type="nucleotide sequence ID" value="NZ_JBBKXZ010000002.1"/>
</dbReference>
<comment type="caution">
    <text evidence="1">The sequence shown here is derived from an EMBL/GenBank/DDBJ whole genome shotgun (WGS) entry which is preliminary data.</text>
</comment>
<dbReference type="InterPro" id="IPR014867">
    <property type="entry name" value="Spore_coat_CotH_CotH2/3/7"/>
</dbReference>